<evidence type="ECO:0000313" key="6">
    <source>
        <dbReference type="Proteomes" id="UP000761534"/>
    </source>
</evidence>
<evidence type="ECO:0000259" key="4">
    <source>
        <dbReference type="Pfam" id="PF00149"/>
    </source>
</evidence>
<gene>
    <name evidence="5" type="ORF">TRICI_003364</name>
</gene>
<dbReference type="InterPro" id="IPR004843">
    <property type="entry name" value="Calcineurin-like_PHP"/>
</dbReference>
<sequence length="639" mass="72921">MNLKCVLLWLFVPVSYGSSAINETNATAQKLELDSVVGQLLGLVDLYKAEDEGESDRCKLCKQGLAIGRKVALEDKGKVSTVLEILCRYNPFGNSEGCEYYHGEEDLPHSTFSTDINNVLTLIDPYGDDGEYLCHYMLGGLCKQPTIKDFDISGWWPKKPKKLNLPESNGDTFNVLHISDIHYSKGYTIGAEGECLEFMCCLADSIKSPERPSVHAPRYGYYRCDTPEILMCGSLNETLNRGVDYEFAIFTGDMIDHNPLFISYKDSIFEEQMVMRSLKTRFNNIPVYAVLGNHDSYPFSQVAQHKSGFAHLHQFNSDLMADLWQDAKWMGSKTAKQVRTHYGGYALTTHRGLRIISLNSNFWYRFNFYNYWDMEVDPDTSGTFRFLVDELIIAEYHSQKVWILAHVPTGGLPNDALPIATRIFTKIVERFSENIAAIFFGHTHQDEFIVMYAGDGSSRTVENALNTAWLGPSITPYVDYNPSWRYYVVDADTFEVVDSITYYMHLDNTFDGSPPEWCMEYSARAAYGDMIACDWPEDAPLNATFWHYVAESIRDDPETTQMYVDYGWRFSPNTPDCTEDDCRFEQYCFTTSMDVPSAIQCRQEYGILRPGFVSSMPKSPMPRPLRKLVGLDHLTGYKF</sequence>
<evidence type="ECO:0000313" key="5">
    <source>
        <dbReference type="EMBL" id="KAA8912821.1"/>
    </source>
</evidence>
<dbReference type="OrthoDB" id="282973at2759"/>
<dbReference type="InterPro" id="IPR029052">
    <property type="entry name" value="Metallo-depent_PP-like"/>
</dbReference>
<dbReference type="EMBL" id="SWFS01000246">
    <property type="protein sequence ID" value="KAA8912821.1"/>
    <property type="molecule type" value="Genomic_DNA"/>
</dbReference>
<keyword evidence="6" id="KW-1185">Reference proteome</keyword>
<feature type="chain" id="PRO_5024971049" description="Calcineurin-like phosphoesterase domain-containing protein" evidence="3">
    <location>
        <begin position="18"/>
        <end position="639"/>
    </location>
</feature>
<keyword evidence="3" id="KW-0732">Signal</keyword>
<evidence type="ECO:0000256" key="3">
    <source>
        <dbReference type="SAM" id="SignalP"/>
    </source>
</evidence>
<dbReference type="CDD" id="cd00842">
    <property type="entry name" value="MPP_ASMase"/>
    <property type="match status" value="1"/>
</dbReference>
<organism evidence="5 6">
    <name type="scientific">Trichomonascus ciferrii</name>
    <dbReference type="NCBI Taxonomy" id="44093"/>
    <lineage>
        <taxon>Eukaryota</taxon>
        <taxon>Fungi</taxon>
        <taxon>Dikarya</taxon>
        <taxon>Ascomycota</taxon>
        <taxon>Saccharomycotina</taxon>
        <taxon>Dipodascomycetes</taxon>
        <taxon>Dipodascales</taxon>
        <taxon>Trichomonascaceae</taxon>
        <taxon>Trichomonascus</taxon>
        <taxon>Trichomonascus ciferrii complex</taxon>
    </lineage>
</organism>
<reference evidence="5" key="1">
    <citation type="journal article" date="2019" name="G3 (Bethesda)">
        <title>Genome Assemblies of Two Rare Opportunistic Yeast Pathogens: Diutina rugosa (syn. Candida rugosa) and Trichomonascus ciferrii (syn. Candida ciferrii).</title>
        <authorList>
            <person name="Mixao V."/>
            <person name="Saus E."/>
            <person name="Hansen A.P."/>
            <person name="Lass-Florl C."/>
            <person name="Gabaldon T."/>
        </authorList>
    </citation>
    <scope>NUCLEOTIDE SEQUENCE</scope>
    <source>
        <strain evidence="5">CBS 4856</strain>
    </source>
</reference>
<comment type="caution">
    <text evidence="5">The sequence shown here is derived from an EMBL/GenBank/DDBJ whole genome shotgun (WGS) entry which is preliminary data.</text>
</comment>
<name>A0A642V448_9ASCO</name>
<dbReference type="PANTHER" id="PTHR10340">
    <property type="entry name" value="SPHINGOMYELIN PHOSPHODIESTERASE"/>
    <property type="match status" value="1"/>
</dbReference>
<accession>A0A642V448</accession>
<evidence type="ECO:0000256" key="1">
    <source>
        <dbReference type="ARBA" id="ARBA00022801"/>
    </source>
</evidence>
<keyword evidence="1" id="KW-0378">Hydrolase</keyword>
<keyword evidence="2" id="KW-0325">Glycoprotein</keyword>
<dbReference type="Pfam" id="PF00149">
    <property type="entry name" value="Metallophos"/>
    <property type="match status" value="1"/>
</dbReference>
<dbReference type="GO" id="GO:0008081">
    <property type="term" value="F:phosphoric diester hydrolase activity"/>
    <property type="evidence" value="ECO:0007669"/>
    <property type="project" value="TreeGrafter"/>
</dbReference>
<dbReference type="Gene3D" id="3.60.21.10">
    <property type="match status" value="1"/>
</dbReference>
<dbReference type="AlphaFoldDB" id="A0A642V448"/>
<evidence type="ECO:0000256" key="2">
    <source>
        <dbReference type="ARBA" id="ARBA00023180"/>
    </source>
</evidence>
<dbReference type="Proteomes" id="UP000761534">
    <property type="component" value="Unassembled WGS sequence"/>
</dbReference>
<dbReference type="PANTHER" id="PTHR10340:SF27">
    <property type="entry name" value="ACL091CP"/>
    <property type="match status" value="1"/>
</dbReference>
<protein>
    <recommendedName>
        <fullName evidence="4">Calcineurin-like phosphoesterase domain-containing protein</fullName>
    </recommendedName>
</protein>
<dbReference type="InterPro" id="IPR041805">
    <property type="entry name" value="ASMase/PPN1_MPP"/>
</dbReference>
<feature type="signal peptide" evidence="3">
    <location>
        <begin position="1"/>
        <end position="17"/>
    </location>
</feature>
<proteinExistence type="predicted"/>
<dbReference type="SUPFAM" id="SSF56300">
    <property type="entry name" value="Metallo-dependent phosphatases"/>
    <property type="match status" value="1"/>
</dbReference>
<dbReference type="VEuPathDB" id="FungiDB:TRICI_003364"/>
<feature type="domain" description="Calcineurin-like phosphoesterase" evidence="4">
    <location>
        <begin position="174"/>
        <end position="445"/>
    </location>
</feature>